<dbReference type="SUPFAM" id="SSF89550">
    <property type="entry name" value="PHP domain-like"/>
    <property type="match status" value="1"/>
</dbReference>
<evidence type="ECO:0000256" key="8">
    <source>
        <dbReference type="SAM" id="MobiDB-lite"/>
    </source>
</evidence>
<dbReference type="CDD" id="cd12110">
    <property type="entry name" value="PHP_HisPPase_Hisj_like"/>
    <property type="match status" value="1"/>
</dbReference>
<evidence type="ECO:0000313" key="11">
    <source>
        <dbReference type="Proteomes" id="UP000319731"/>
    </source>
</evidence>
<evidence type="ECO:0000256" key="4">
    <source>
        <dbReference type="ARBA" id="ARBA00022605"/>
    </source>
</evidence>
<dbReference type="Proteomes" id="UP000319731">
    <property type="component" value="Unassembled WGS sequence"/>
</dbReference>
<dbReference type="EMBL" id="QEAO01000018">
    <property type="protein sequence ID" value="TPX33753.1"/>
    <property type="molecule type" value="Genomic_DNA"/>
</dbReference>
<dbReference type="AlphaFoldDB" id="A0A507C8A0"/>
<dbReference type="InterPro" id="IPR016195">
    <property type="entry name" value="Pol/histidinol_Pase-like"/>
</dbReference>
<evidence type="ECO:0000256" key="7">
    <source>
        <dbReference type="ARBA" id="ARBA00049158"/>
    </source>
</evidence>
<keyword evidence="4" id="KW-0028">Amino-acid biosynthesis</keyword>
<evidence type="ECO:0000256" key="6">
    <source>
        <dbReference type="ARBA" id="ARBA00023102"/>
    </source>
</evidence>
<comment type="pathway">
    <text evidence="1">Amino-acid biosynthesis; L-histidine biosynthesis; L-histidine from 5-phospho-alpha-D-ribose 1-diphosphate: step 8/9.</text>
</comment>
<feature type="domain" description="PHP" evidence="9">
    <location>
        <begin position="5"/>
        <end position="210"/>
    </location>
</feature>
<dbReference type="STRING" id="1806994.A0A507C8A0"/>
<feature type="region of interest" description="Disordered" evidence="8">
    <location>
        <begin position="399"/>
        <end position="419"/>
    </location>
</feature>
<comment type="similarity">
    <text evidence="2">Belongs to the PHP hydrolase family. HisK subfamily.</text>
</comment>
<dbReference type="Gene3D" id="3.20.20.140">
    <property type="entry name" value="Metal-dependent hydrolases"/>
    <property type="match status" value="1"/>
</dbReference>
<name>A0A507C8A0_9FUNG</name>
<proteinExistence type="inferred from homology"/>
<evidence type="ECO:0000259" key="9">
    <source>
        <dbReference type="Pfam" id="PF02811"/>
    </source>
</evidence>
<protein>
    <recommendedName>
        <fullName evidence="3">histidinol-phosphatase</fullName>
        <ecNumber evidence="3">3.1.3.15</ecNumber>
    </recommendedName>
</protein>
<feature type="compositionally biased region" description="Basic and acidic residues" evidence="8">
    <location>
        <begin position="399"/>
        <end position="417"/>
    </location>
</feature>
<dbReference type="UniPathway" id="UPA00031">
    <property type="reaction ID" value="UER00013"/>
</dbReference>
<evidence type="ECO:0000256" key="5">
    <source>
        <dbReference type="ARBA" id="ARBA00022801"/>
    </source>
</evidence>
<dbReference type="InterPro" id="IPR010140">
    <property type="entry name" value="Histidinol_P_phosphatase_HisJ"/>
</dbReference>
<dbReference type="OrthoDB" id="5957391at2759"/>
<dbReference type="GO" id="GO:0005737">
    <property type="term" value="C:cytoplasm"/>
    <property type="evidence" value="ECO:0007669"/>
    <property type="project" value="TreeGrafter"/>
</dbReference>
<dbReference type="GeneID" id="42004684"/>
<dbReference type="EC" id="3.1.3.15" evidence="3"/>
<evidence type="ECO:0000313" key="10">
    <source>
        <dbReference type="EMBL" id="TPX33753.1"/>
    </source>
</evidence>
<keyword evidence="11" id="KW-1185">Reference proteome</keyword>
<evidence type="ECO:0000256" key="1">
    <source>
        <dbReference type="ARBA" id="ARBA00004970"/>
    </source>
</evidence>
<sequence length="466" mass="51839">MPISLHSHSGQYCQHAHGQLEQVIQKAIAMEFTCFGLSEHMPRSLDRDLYPEEVQLGMSPSSLSTTYQDFITEARRLISQCQTPTTTLLLGMETEYIRISDLDAVSTLRALHNIDYIVGSVHHVAEIPLDYNEEMYASIESLLGGTETVFRVYFNAQYEMLKQLKPEVVGHFDLVRLFRPEHGLSDVVMGLIERNIEWIAEYGGLVEINSRALKKNLGSPYPFRDILQKMIANKIKFTLSDDSHGPNDVAMHYDKLRDYLIENNITSVYSLAKDQDGKVTVKEHSNISAHPFWSKNCLIPSVESTPSESLATATRTATSPASSPDLVAVVRPTSPLSIKSASSCASPRMHASKHNSMSDIEPKLPGSYPSNNSNRSEMDSSLVSESELVVSEAGVVHNHSDDEVGDHEKKEEEVKGEVEEEVVVVEKQPDLGVKSHESLEESYIITAGSVDEEEFVIVEPDDALDC</sequence>
<accession>A0A507C8A0</accession>
<dbReference type="GO" id="GO:0004401">
    <property type="term" value="F:histidinol-phosphatase activity"/>
    <property type="evidence" value="ECO:0007669"/>
    <property type="project" value="UniProtKB-EC"/>
</dbReference>
<dbReference type="RefSeq" id="XP_031024670.1">
    <property type="nucleotide sequence ID" value="XM_031169387.1"/>
</dbReference>
<dbReference type="PANTHER" id="PTHR21039">
    <property type="entry name" value="HISTIDINOL PHOSPHATASE-RELATED"/>
    <property type="match status" value="1"/>
</dbReference>
<comment type="catalytic activity">
    <reaction evidence="7">
        <text>L-histidinol phosphate + H2O = L-histidinol + phosphate</text>
        <dbReference type="Rhea" id="RHEA:14465"/>
        <dbReference type="ChEBI" id="CHEBI:15377"/>
        <dbReference type="ChEBI" id="CHEBI:43474"/>
        <dbReference type="ChEBI" id="CHEBI:57699"/>
        <dbReference type="ChEBI" id="CHEBI:57980"/>
        <dbReference type="EC" id="3.1.3.15"/>
    </reaction>
</comment>
<dbReference type="GO" id="GO:0000105">
    <property type="term" value="P:L-histidine biosynthetic process"/>
    <property type="evidence" value="ECO:0007669"/>
    <property type="project" value="UniProtKB-UniPathway"/>
</dbReference>
<evidence type="ECO:0000256" key="3">
    <source>
        <dbReference type="ARBA" id="ARBA00013085"/>
    </source>
</evidence>
<organism evidence="10 11">
    <name type="scientific">Synchytrium microbalum</name>
    <dbReference type="NCBI Taxonomy" id="1806994"/>
    <lineage>
        <taxon>Eukaryota</taxon>
        <taxon>Fungi</taxon>
        <taxon>Fungi incertae sedis</taxon>
        <taxon>Chytridiomycota</taxon>
        <taxon>Chytridiomycota incertae sedis</taxon>
        <taxon>Chytridiomycetes</taxon>
        <taxon>Synchytriales</taxon>
        <taxon>Synchytriaceae</taxon>
        <taxon>Synchytrium</taxon>
    </lineage>
</organism>
<evidence type="ECO:0000256" key="2">
    <source>
        <dbReference type="ARBA" id="ARBA00009152"/>
    </source>
</evidence>
<comment type="caution">
    <text evidence="10">The sequence shown here is derived from an EMBL/GenBank/DDBJ whole genome shotgun (WGS) entry which is preliminary data.</text>
</comment>
<reference evidence="10 11" key="1">
    <citation type="journal article" date="2019" name="Sci. Rep.">
        <title>Comparative genomics of chytrid fungi reveal insights into the obligate biotrophic and pathogenic lifestyle of Synchytrium endobioticum.</title>
        <authorList>
            <person name="van de Vossenberg B.T.L.H."/>
            <person name="Warris S."/>
            <person name="Nguyen H.D.T."/>
            <person name="van Gent-Pelzer M.P.E."/>
            <person name="Joly D.L."/>
            <person name="van de Geest H.C."/>
            <person name="Bonants P.J.M."/>
            <person name="Smith D.S."/>
            <person name="Levesque C.A."/>
            <person name="van der Lee T.A.J."/>
        </authorList>
    </citation>
    <scope>NUCLEOTIDE SEQUENCE [LARGE SCALE GENOMIC DNA]</scope>
    <source>
        <strain evidence="10 11">JEL517</strain>
    </source>
</reference>
<gene>
    <name evidence="10" type="primary">HIS2</name>
    <name evidence="10" type="ORF">SmJEL517_g03459</name>
</gene>
<dbReference type="InterPro" id="IPR004013">
    <property type="entry name" value="PHP_dom"/>
</dbReference>
<dbReference type="NCBIfam" id="TIGR01856">
    <property type="entry name" value="hisJ_fam"/>
    <property type="match status" value="1"/>
</dbReference>
<dbReference type="PANTHER" id="PTHR21039:SF0">
    <property type="entry name" value="HISTIDINOL-PHOSPHATASE"/>
    <property type="match status" value="1"/>
</dbReference>
<keyword evidence="6" id="KW-0368">Histidine biosynthesis</keyword>
<dbReference type="Pfam" id="PF02811">
    <property type="entry name" value="PHP"/>
    <property type="match status" value="1"/>
</dbReference>
<feature type="region of interest" description="Disordered" evidence="8">
    <location>
        <begin position="337"/>
        <end position="378"/>
    </location>
</feature>
<keyword evidence="5" id="KW-0378">Hydrolase</keyword>